<dbReference type="EMBL" id="CP003740">
    <property type="protein sequence ID" value="AGI69098.1"/>
    <property type="molecule type" value="Genomic_DNA"/>
</dbReference>
<comment type="subcellular location">
    <subcellularLocation>
        <location evidence="8">Cell membrane</location>
        <topology evidence="8">Multi-pass membrane protein</topology>
    </subcellularLocation>
    <subcellularLocation>
        <location evidence="2">Endomembrane system</location>
        <topology evidence="2">Multi-pass membrane protein</topology>
    </subcellularLocation>
    <subcellularLocation>
        <location evidence="9">Membrane</location>
        <topology evidence="9">Multi-pass membrane protein</topology>
    </subcellularLocation>
</comment>
<dbReference type="GO" id="GO:0005886">
    <property type="term" value="C:plasma membrane"/>
    <property type="evidence" value="ECO:0007669"/>
    <property type="project" value="UniProtKB-SubCell"/>
</dbReference>
<evidence type="ECO:0000256" key="7">
    <source>
        <dbReference type="ARBA" id="ARBA00023136"/>
    </source>
</evidence>
<keyword evidence="5 8" id="KW-0812">Transmembrane</keyword>
<evidence type="ECO:0000256" key="3">
    <source>
        <dbReference type="ARBA" id="ARBA00022448"/>
    </source>
</evidence>
<feature type="transmembrane region" description="Helical" evidence="8">
    <location>
        <begin position="76"/>
        <end position="99"/>
    </location>
</feature>
<dbReference type="KEGG" id="oat:OAN307_c36290"/>
<keyword evidence="13" id="KW-1185">Reference proteome</keyword>
<feature type="transmembrane region" description="Helical" evidence="8">
    <location>
        <begin position="31"/>
        <end position="55"/>
    </location>
</feature>
<accession>M9RBF9</accession>
<evidence type="ECO:0000256" key="5">
    <source>
        <dbReference type="ARBA" id="ARBA00022692"/>
    </source>
</evidence>
<dbReference type="GO" id="GO:0003954">
    <property type="term" value="F:NADH dehydrogenase activity"/>
    <property type="evidence" value="ECO:0007669"/>
    <property type="project" value="TreeGrafter"/>
</dbReference>
<reference evidence="12 13" key="1">
    <citation type="journal article" date="2013" name="PLoS ONE">
        <title>Poles Apart: Arctic and Antarctic Octadecabacter strains Share High Genome Plasticity and a New Type of Xanthorhodopsin.</title>
        <authorList>
            <person name="Vollmers J."/>
            <person name="Voget S."/>
            <person name="Dietrich S."/>
            <person name="Gollnow K."/>
            <person name="Smits M."/>
            <person name="Meyer K."/>
            <person name="Brinkhoff T."/>
            <person name="Simon M."/>
            <person name="Daniel R."/>
        </authorList>
    </citation>
    <scope>NUCLEOTIDE SEQUENCE [LARGE SCALE GENOMIC DNA]</scope>
    <source>
        <strain evidence="12 13">307</strain>
    </source>
</reference>
<protein>
    <recommendedName>
        <fullName evidence="8">Probable inorganic carbon transporter subunit DabB</fullName>
    </recommendedName>
</protein>
<comment type="subunit">
    <text evidence="8">Forms a complex with DabA.</text>
</comment>
<feature type="domain" description="NADH-Ubiquinone oxidoreductase (complex I) chain 5 N-terminal" evidence="11">
    <location>
        <begin position="71"/>
        <end position="110"/>
    </location>
</feature>
<sequence length="596" mass="62494">MLSEFLPFLAPLALIGASVIAFRGPAMRPSLILRIIEGTTLIALAVALLSSINLITEGSTTSGLIGFWGMGISARLDAVSAVMLLLVSFVGWVVVRYSATYMDGEPQQGPFTGWLCATLAAVMVLVIAGSLLQLVLAWIATSLFLHKLLLHYPDRVAAQSAAHKKWITARMGDAALLVAVVLLLVQYGTGDIAEILAAARMGEGQAGAGWIAAALAVAAILKSAQFPMHGWLTEVMETPTPVSALLHAGVINAGGFLLIRFADVMLLAPGVMAVLVMIGGFTALFGGLVMLTQSAVKTSLAWSTVAQMGFMILQCGLALFPLALLHIVAHSLYKAHAFLASGMAVDSVAAIRRPGPVAIPNGLAVARAFLIALVIYGVVAFLFGITGKSPQAIALGAILIFGVAYLLAQGLADAAPRVLTQRTAAFSVAAAVGYFALQDGAEWMMYGTLPATPAPGPLEWALIVLTLFSFGLVAVAQAMFPLWAYHPAAAGMRVHLSNGLYANAVFDKLLRGPVISSPGIPFADRHEALKGKLVVLNTWVRQEMNHPLPDRLKLSVSEADEFNVKEGKATNGLGISIVIIVLGMVGVPMLLLSLLG</sequence>
<keyword evidence="4 8" id="KW-1003">Cell membrane</keyword>
<evidence type="ECO:0000256" key="9">
    <source>
        <dbReference type="RuleBase" id="RU000320"/>
    </source>
</evidence>
<keyword evidence="6 8" id="KW-1133">Transmembrane helix</keyword>
<feature type="transmembrane region" description="Helical" evidence="8">
    <location>
        <begin position="268"/>
        <end position="289"/>
    </location>
</feature>
<evidence type="ECO:0000259" key="10">
    <source>
        <dbReference type="Pfam" id="PF00361"/>
    </source>
</evidence>
<keyword evidence="3 8" id="KW-0813">Transport</keyword>
<feature type="transmembrane region" description="Helical" evidence="8">
    <location>
        <begin position="207"/>
        <end position="224"/>
    </location>
</feature>
<dbReference type="GO" id="GO:0008137">
    <property type="term" value="F:NADH dehydrogenase (ubiquinone) activity"/>
    <property type="evidence" value="ECO:0007669"/>
    <property type="project" value="InterPro"/>
</dbReference>
<feature type="transmembrane region" description="Helical" evidence="8">
    <location>
        <begin position="392"/>
        <end position="412"/>
    </location>
</feature>
<dbReference type="Proteomes" id="UP000005307">
    <property type="component" value="Chromosome"/>
</dbReference>
<feature type="transmembrane region" description="Helical" evidence="8">
    <location>
        <begin position="310"/>
        <end position="329"/>
    </location>
</feature>
<feature type="transmembrane region" description="Helical" evidence="8">
    <location>
        <begin position="424"/>
        <end position="441"/>
    </location>
</feature>
<comment type="function">
    <text evidence="8">Part of an energy-coupled inorganic carbon pump.</text>
</comment>
<dbReference type="InterPro" id="IPR046396">
    <property type="entry name" value="Transporter_DabB"/>
</dbReference>
<feature type="transmembrane region" description="Helical" evidence="8">
    <location>
        <begin position="461"/>
        <end position="485"/>
    </location>
</feature>
<dbReference type="Pfam" id="PF00662">
    <property type="entry name" value="Proton_antipo_N"/>
    <property type="match status" value="1"/>
</dbReference>
<proteinExistence type="inferred from homology"/>
<evidence type="ECO:0000256" key="8">
    <source>
        <dbReference type="HAMAP-Rule" id="MF_00862"/>
    </source>
</evidence>
<keyword evidence="7 8" id="KW-0472">Membrane</keyword>
<dbReference type="STRING" id="391626.OAN307_c36290"/>
<feature type="transmembrane region" description="Helical" evidence="8">
    <location>
        <begin position="119"/>
        <end position="145"/>
    </location>
</feature>
<dbReference type="Pfam" id="PF00361">
    <property type="entry name" value="Proton_antipo_M"/>
    <property type="match status" value="1"/>
</dbReference>
<dbReference type="PRINTS" id="PR01434">
    <property type="entry name" value="NADHDHGNASE5"/>
</dbReference>
<dbReference type="PANTHER" id="PTHR42829">
    <property type="entry name" value="NADH-UBIQUINONE OXIDOREDUCTASE CHAIN 5"/>
    <property type="match status" value="1"/>
</dbReference>
<dbReference type="PANTHER" id="PTHR42829:SF1">
    <property type="entry name" value="INORGANIC CARBON TRANSPORTER SUBUNIT DABB-RELATED"/>
    <property type="match status" value="1"/>
</dbReference>
<dbReference type="AlphaFoldDB" id="M9RBF9"/>
<dbReference type="GO" id="GO:0012505">
    <property type="term" value="C:endomembrane system"/>
    <property type="evidence" value="ECO:0007669"/>
    <property type="project" value="UniProtKB-SubCell"/>
</dbReference>
<dbReference type="InterPro" id="IPR001516">
    <property type="entry name" value="Proton_antipo_N"/>
</dbReference>
<dbReference type="GO" id="GO:0015990">
    <property type="term" value="P:electron transport coupled proton transport"/>
    <property type="evidence" value="ECO:0007669"/>
    <property type="project" value="TreeGrafter"/>
</dbReference>
<dbReference type="GO" id="GO:0042773">
    <property type="term" value="P:ATP synthesis coupled electron transport"/>
    <property type="evidence" value="ECO:0007669"/>
    <property type="project" value="InterPro"/>
</dbReference>
<feature type="transmembrane region" description="Helical" evidence="8">
    <location>
        <begin position="166"/>
        <end position="187"/>
    </location>
</feature>
<dbReference type="RefSeq" id="WP_015501056.1">
    <property type="nucleotide sequence ID" value="NC_020911.1"/>
</dbReference>
<feature type="domain" description="NADH:quinone oxidoreductase/Mrp antiporter transmembrane" evidence="10">
    <location>
        <begin position="128"/>
        <end position="344"/>
    </location>
</feature>
<comment type="similarity">
    <text evidence="8">Belongs to the inorganic carbon transporter (TC 9.A.2) DabB family.</text>
</comment>
<name>M9RBF9_9RHOB</name>
<evidence type="ECO:0000313" key="12">
    <source>
        <dbReference type="EMBL" id="AGI69098.1"/>
    </source>
</evidence>
<feature type="transmembrane region" description="Helical" evidence="8">
    <location>
        <begin position="244"/>
        <end position="262"/>
    </location>
</feature>
<evidence type="ECO:0000259" key="11">
    <source>
        <dbReference type="Pfam" id="PF00662"/>
    </source>
</evidence>
<dbReference type="InterPro" id="IPR003945">
    <property type="entry name" value="NU5C-like"/>
</dbReference>
<evidence type="ECO:0000256" key="2">
    <source>
        <dbReference type="ARBA" id="ARBA00004127"/>
    </source>
</evidence>
<evidence type="ECO:0000256" key="1">
    <source>
        <dbReference type="ARBA" id="ARBA00002378"/>
    </source>
</evidence>
<feature type="transmembrane region" description="Helical" evidence="8">
    <location>
        <begin position="573"/>
        <end position="595"/>
    </location>
</feature>
<feature type="transmembrane region" description="Helical" evidence="8">
    <location>
        <begin position="364"/>
        <end position="386"/>
    </location>
</feature>
<evidence type="ECO:0000313" key="13">
    <source>
        <dbReference type="Proteomes" id="UP000005307"/>
    </source>
</evidence>
<dbReference type="eggNOG" id="COG1009">
    <property type="taxonomic scope" value="Bacteria"/>
</dbReference>
<gene>
    <name evidence="8" type="primary">dabB</name>
    <name evidence="12" type="ORF">OAN307_c36290</name>
</gene>
<evidence type="ECO:0000256" key="6">
    <source>
        <dbReference type="ARBA" id="ARBA00022989"/>
    </source>
</evidence>
<organism evidence="12 13">
    <name type="scientific">Octadecabacter antarcticus 307</name>
    <dbReference type="NCBI Taxonomy" id="391626"/>
    <lineage>
        <taxon>Bacteria</taxon>
        <taxon>Pseudomonadati</taxon>
        <taxon>Pseudomonadota</taxon>
        <taxon>Alphaproteobacteria</taxon>
        <taxon>Rhodobacterales</taxon>
        <taxon>Roseobacteraceae</taxon>
        <taxon>Octadecabacter</taxon>
    </lineage>
</organism>
<dbReference type="HAMAP" id="MF_00862">
    <property type="entry name" value="DabB"/>
    <property type="match status" value="1"/>
</dbReference>
<dbReference type="HOGENOM" id="CLU_007100_11_1_5"/>
<evidence type="ECO:0000256" key="4">
    <source>
        <dbReference type="ARBA" id="ARBA00022475"/>
    </source>
</evidence>
<dbReference type="InterPro" id="IPR001750">
    <property type="entry name" value="ND/Mrp_TM"/>
</dbReference>
<comment type="function">
    <text evidence="1">NDH-1 shuttles electrons from NADH, via FMN and iron-sulfur (Fe-S) centers, to quinones in the respiratory chain. The immediate electron acceptor for the enzyme in this species is believed to be ubiquinone. Couples the redox reaction to proton translocation (for every two electrons transferred, four hydrogen ions are translocated across the cytoplasmic membrane), and thus conserves the redox energy in a proton gradient.</text>
</comment>